<dbReference type="GO" id="GO:0006355">
    <property type="term" value="P:regulation of DNA-templated transcription"/>
    <property type="evidence" value="ECO:0007669"/>
    <property type="project" value="TreeGrafter"/>
</dbReference>
<reference evidence="11" key="1">
    <citation type="submission" date="2015-09" db="EMBL/GenBank/DDBJ databases">
        <authorList>
            <consortium name="Pathogen Informatics"/>
        </authorList>
    </citation>
    <scope>NUCLEOTIDE SEQUENCE</scope>
    <source>
        <strain evidence="11">2789STDY5834896</strain>
    </source>
</reference>
<evidence type="ECO:0000256" key="3">
    <source>
        <dbReference type="ARBA" id="ARBA00023012"/>
    </source>
</evidence>
<dbReference type="SUPFAM" id="SSF52172">
    <property type="entry name" value="CheY-like"/>
    <property type="match status" value="1"/>
</dbReference>
<keyword evidence="4" id="KW-0805">Transcription regulation</keyword>
<dbReference type="InterPro" id="IPR011006">
    <property type="entry name" value="CheY-like_superfamily"/>
</dbReference>
<dbReference type="PROSITE" id="PS50110">
    <property type="entry name" value="RESPONSE_REGULATORY"/>
    <property type="match status" value="1"/>
</dbReference>
<evidence type="ECO:0000256" key="8">
    <source>
        <dbReference type="PROSITE-ProRule" id="PRU00169"/>
    </source>
</evidence>
<feature type="domain" description="Response regulatory" evidence="10">
    <location>
        <begin position="17"/>
        <end position="137"/>
    </location>
</feature>
<feature type="modified residue" description="4-aspartylphosphate" evidence="8">
    <location>
        <position position="69"/>
    </location>
</feature>
<accession>A0A1C6HEQ1</accession>
<evidence type="ECO:0000256" key="2">
    <source>
        <dbReference type="ARBA" id="ARBA00022553"/>
    </source>
</evidence>
<evidence type="ECO:0000256" key="9">
    <source>
        <dbReference type="SAM" id="MobiDB-lite"/>
    </source>
</evidence>
<keyword evidence="3" id="KW-0902">Two-component regulatory system</keyword>
<evidence type="ECO:0000256" key="6">
    <source>
        <dbReference type="ARBA" id="ARBA00023163"/>
    </source>
</evidence>
<proteinExistence type="predicted"/>
<dbReference type="InterPro" id="IPR001789">
    <property type="entry name" value="Sig_transdc_resp-reg_receiver"/>
</dbReference>
<dbReference type="CDD" id="cd00156">
    <property type="entry name" value="REC"/>
    <property type="match status" value="1"/>
</dbReference>
<dbReference type="EMBL" id="FMHG01000001">
    <property type="protein sequence ID" value="SCJ56282.1"/>
    <property type="molecule type" value="Genomic_DNA"/>
</dbReference>
<keyword evidence="6" id="KW-0804">Transcription</keyword>
<dbReference type="InterPro" id="IPR039420">
    <property type="entry name" value="WalR-like"/>
</dbReference>
<evidence type="ECO:0000256" key="1">
    <source>
        <dbReference type="ARBA" id="ARBA00018672"/>
    </source>
</evidence>
<feature type="region of interest" description="Disordered" evidence="9">
    <location>
        <begin position="150"/>
        <end position="173"/>
    </location>
</feature>
<dbReference type="PANTHER" id="PTHR48111">
    <property type="entry name" value="REGULATOR OF RPOS"/>
    <property type="match status" value="1"/>
</dbReference>
<keyword evidence="2 8" id="KW-0597">Phosphoprotein</keyword>
<dbReference type="GO" id="GO:0032993">
    <property type="term" value="C:protein-DNA complex"/>
    <property type="evidence" value="ECO:0007669"/>
    <property type="project" value="TreeGrafter"/>
</dbReference>
<protein>
    <recommendedName>
        <fullName evidence="1">Stage 0 sporulation protein A homolog</fullName>
    </recommendedName>
</protein>
<evidence type="ECO:0000259" key="10">
    <source>
        <dbReference type="PROSITE" id="PS50110"/>
    </source>
</evidence>
<comment type="function">
    <text evidence="7">May play the central regulatory role in sporulation. It may be an element of the effector pathway responsible for the activation of sporulation genes in response to nutritional stress. Spo0A may act in concert with spo0H (a sigma factor) to control the expression of some genes that are critical to the sporulation process.</text>
</comment>
<evidence type="ECO:0000256" key="4">
    <source>
        <dbReference type="ARBA" id="ARBA00023015"/>
    </source>
</evidence>
<name>A0A1C6HEQ1_9FIRM</name>
<organism evidence="11">
    <name type="scientific">uncultured Anaerotruncus sp</name>
    <dbReference type="NCBI Taxonomy" id="905011"/>
    <lineage>
        <taxon>Bacteria</taxon>
        <taxon>Bacillati</taxon>
        <taxon>Bacillota</taxon>
        <taxon>Clostridia</taxon>
        <taxon>Eubacteriales</taxon>
        <taxon>Oscillospiraceae</taxon>
        <taxon>Anaerotruncus</taxon>
        <taxon>environmental samples</taxon>
    </lineage>
</organism>
<dbReference type="Pfam" id="PF00072">
    <property type="entry name" value="Response_reg"/>
    <property type="match status" value="1"/>
</dbReference>
<sequence>MWVIVAVLRKPTNLVLRVMIVEDNALEADELRRYLAAQKQFEIVAVVDNATEAITYLRAHTFIDALVLDLELREGDGMDILEHLQHLAPADRPIILVTTNNRSDSAAVKYARGIGIDYVLEKSRADYGPPLVAVQLLRFAPYKLQDRERRNRRERELAAAGPVAEETVPASADLEKQPADPAAEIAGVVEERLIEIGCPVTKVGTHRLRDTITALVVKMKNEPACAHNPERYVSDIITQVRRREQVVYTSFVGGMQRVLEQALGGAKDHTEALEKYASVELLSMEENPVRSFIILFAKRLGRDLGLF</sequence>
<dbReference type="GO" id="GO:0005829">
    <property type="term" value="C:cytosol"/>
    <property type="evidence" value="ECO:0007669"/>
    <property type="project" value="TreeGrafter"/>
</dbReference>
<evidence type="ECO:0000256" key="5">
    <source>
        <dbReference type="ARBA" id="ARBA00023125"/>
    </source>
</evidence>
<keyword evidence="5" id="KW-0238">DNA-binding</keyword>
<evidence type="ECO:0000313" key="11">
    <source>
        <dbReference type="EMBL" id="SCJ56282.1"/>
    </source>
</evidence>
<evidence type="ECO:0000256" key="7">
    <source>
        <dbReference type="ARBA" id="ARBA00024867"/>
    </source>
</evidence>
<gene>
    <name evidence="11" type="primary">mrkE</name>
    <name evidence="11" type="ORF">SAMEA3545359_00827</name>
</gene>
<dbReference type="GO" id="GO:0000156">
    <property type="term" value="F:phosphorelay response regulator activity"/>
    <property type="evidence" value="ECO:0007669"/>
    <property type="project" value="TreeGrafter"/>
</dbReference>
<dbReference type="GO" id="GO:0000976">
    <property type="term" value="F:transcription cis-regulatory region binding"/>
    <property type="evidence" value="ECO:0007669"/>
    <property type="project" value="TreeGrafter"/>
</dbReference>
<dbReference type="Gene3D" id="3.40.50.2300">
    <property type="match status" value="1"/>
</dbReference>
<dbReference type="AlphaFoldDB" id="A0A1C6HEQ1"/>
<dbReference type="SMART" id="SM00448">
    <property type="entry name" value="REC"/>
    <property type="match status" value="1"/>
</dbReference>
<dbReference type="PANTHER" id="PTHR48111:SF1">
    <property type="entry name" value="TWO-COMPONENT RESPONSE REGULATOR ORR33"/>
    <property type="match status" value="1"/>
</dbReference>